<dbReference type="Proteomes" id="UP000620064">
    <property type="component" value="Unassembled WGS sequence"/>
</dbReference>
<protein>
    <recommendedName>
        <fullName evidence="3">Lipocalin-like domain-containing protein</fullName>
    </recommendedName>
</protein>
<accession>A0ABQ2NL95</accession>
<evidence type="ECO:0008006" key="3">
    <source>
        <dbReference type="Google" id="ProtNLM"/>
    </source>
</evidence>
<name>A0ABQ2NL95_9FLAO</name>
<reference evidence="2" key="1">
    <citation type="journal article" date="2019" name="Int. J. Syst. Evol. Microbiol.">
        <title>The Global Catalogue of Microorganisms (GCM) 10K type strain sequencing project: providing services to taxonomists for standard genome sequencing and annotation.</title>
        <authorList>
            <consortium name="The Broad Institute Genomics Platform"/>
            <consortium name="The Broad Institute Genome Sequencing Center for Infectious Disease"/>
            <person name="Wu L."/>
            <person name="Ma J."/>
        </authorList>
    </citation>
    <scope>NUCLEOTIDE SEQUENCE [LARGE SCALE GENOMIC DNA]</scope>
    <source>
        <strain evidence="2">CGMCC 1.7656</strain>
    </source>
</reference>
<comment type="caution">
    <text evidence="1">The sequence shown here is derived from an EMBL/GenBank/DDBJ whole genome shotgun (WGS) entry which is preliminary data.</text>
</comment>
<dbReference type="RefSeq" id="WP_188617950.1">
    <property type="nucleotide sequence ID" value="NZ_BMLV01000004.1"/>
</dbReference>
<proteinExistence type="predicted"/>
<sequence>MKTIRIFSFLLLFILINCRSDSDQTTINQISGNYKLLRITVSEPVDYNADGIFETDVTNYFSCAPKLIISNDGTMKYPSININIANYSMEMGTGYMISYETPECESPIYNAIFKNFENNISVYTEWGDNLTFYKKDLNILYSNFNSANLVIEDSSGHKILKRVSLEFQYIKN</sequence>
<dbReference type="EMBL" id="BMLV01000004">
    <property type="protein sequence ID" value="GGP05055.1"/>
    <property type="molecule type" value="Genomic_DNA"/>
</dbReference>
<gene>
    <name evidence="1" type="ORF">GCM10010992_19730</name>
</gene>
<keyword evidence="2" id="KW-1185">Reference proteome</keyword>
<evidence type="ECO:0000313" key="1">
    <source>
        <dbReference type="EMBL" id="GGP05055.1"/>
    </source>
</evidence>
<evidence type="ECO:0000313" key="2">
    <source>
        <dbReference type="Proteomes" id="UP000620064"/>
    </source>
</evidence>
<organism evidence="1 2">
    <name type="scientific">Cloacibacterium rupense</name>
    <dbReference type="NCBI Taxonomy" id="517423"/>
    <lineage>
        <taxon>Bacteria</taxon>
        <taxon>Pseudomonadati</taxon>
        <taxon>Bacteroidota</taxon>
        <taxon>Flavobacteriia</taxon>
        <taxon>Flavobacteriales</taxon>
        <taxon>Weeksellaceae</taxon>
    </lineage>
</organism>